<keyword evidence="2" id="KW-1185">Reference proteome</keyword>
<gene>
    <name evidence="1" type="ORF">HOLleu_01069</name>
</gene>
<dbReference type="AlphaFoldDB" id="A0A9Q1CPY6"/>
<sequence>MFEKAAGTSIGQLDEFEVMQLVKKLNNGVASTRVRQRFKEMTLAKKNTGDPHPTLSSIEFLDLFKEMSTRPEIYFLLVR</sequence>
<protein>
    <submittedName>
        <fullName evidence="1">Inactive phospholipase C-like protein 2</fullName>
    </submittedName>
</protein>
<dbReference type="EMBL" id="JAIZAY010000001">
    <property type="protein sequence ID" value="KAJ8048665.1"/>
    <property type="molecule type" value="Genomic_DNA"/>
</dbReference>
<evidence type="ECO:0000313" key="2">
    <source>
        <dbReference type="Proteomes" id="UP001152320"/>
    </source>
</evidence>
<organism evidence="1 2">
    <name type="scientific">Holothuria leucospilota</name>
    <name type="common">Black long sea cucumber</name>
    <name type="synonym">Mertensiothuria leucospilota</name>
    <dbReference type="NCBI Taxonomy" id="206669"/>
    <lineage>
        <taxon>Eukaryota</taxon>
        <taxon>Metazoa</taxon>
        <taxon>Echinodermata</taxon>
        <taxon>Eleutherozoa</taxon>
        <taxon>Echinozoa</taxon>
        <taxon>Holothuroidea</taxon>
        <taxon>Aspidochirotacea</taxon>
        <taxon>Aspidochirotida</taxon>
        <taxon>Holothuriidae</taxon>
        <taxon>Holothuria</taxon>
    </lineage>
</organism>
<reference evidence="1" key="1">
    <citation type="submission" date="2021-10" db="EMBL/GenBank/DDBJ databases">
        <title>Tropical sea cucumber genome reveals ecological adaptation and Cuvierian tubules defense mechanism.</title>
        <authorList>
            <person name="Chen T."/>
        </authorList>
    </citation>
    <scope>NUCLEOTIDE SEQUENCE</scope>
    <source>
        <strain evidence="1">Nanhai2018</strain>
        <tissue evidence="1">Muscle</tissue>
    </source>
</reference>
<name>A0A9Q1CPY6_HOLLE</name>
<accession>A0A9Q1CPY6</accession>
<proteinExistence type="predicted"/>
<dbReference type="Proteomes" id="UP001152320">
    <property type="component" value="Chromosome 1"/>
</dbReference>
<comment type="caution">
    <text evidence="1">The sequence shown here is derived from an EMBL/GenBank/DDBJ whole genome shotgun (WGS) entry which is preliminary data.</text>
</comment>
<dbReference type="OrthoDB" id="269822at2759"/>
<evidence type="ECO:0000313" key="1">
    <source>
        <dbReference type="EMBL" id="KAJ8048665.1"/>
    </source>
</evidence>